<gene>
    <name evidence="1" type="ORF">VF08_08275</name>
</gene>
<reference evidence="1 2" key="1">
    <citation type="submission" date="2015-02" db="EMBL/GenBank/DDBJ databases">
        <title>Nostoc linckia genome annotation.</title>
        <authorList>
            <person name="Zhou Z."/>
        </authorList>
    </citation>
    <scope>NUCLEOTIDE SEQUENCE [LARGE SCALE GENOMIC DNA]</scope>
    <source>
        <strain evidence="2">z8</strain>
    </source>
</reference>
<dbReference type="EMBL" id="LAHD01000016">
    <property type="protein sequence ID" value="PHK05361.1"/>
    <property type="molecule type" value="Genomic_DNA"/>
</dbReference>
<dbReference type="RefSeq" id="WP_099068866.1">
    <property type="nucleotide sequence ID" value="NZ_LAHD01000016.1"/>
</dbReference>
<dbReference type="InterPro" id="IPR035934">
    <property type="entry name" value="Phage_tail_protein-like_sf"/>
</dbReference>
<evidence type="ECO:0000313" key="2">
    <source>
        <dbReference type="Proteomes" id="UP000222310"/>
    </source>
</evidence>
<accession>A0A9Q5ZEA9</accession>
<dbReference type="Proteomes" id="UP000222310">
    <property type="component" value="Unassembled WGS sequence"/>
</dbReference>
<dbReference type="GeneID" id="57095994"/>
<dbReference type="InterPro" id="IPR038042">
    <property type="entry name" value="Gp37-like"/>
</dbReference>
<comment type="caution">
    <text evidence="1">The sequence shown here is derived from an EMBL/GenBank/DDBJ whole genome shotgun (WGS) entry which is preliminary data.</text>
</comment>
<dbReference type="Pfam" id="PF09646">
    <property type="entry name" value="Gp37"/>
    <property type="match status" value="1"/>
</dbReference>
<name>A0A9Q5ZEA9_NOSLI</name>
<evidence type="ECO:0000313" key="1">
    <source>
        <dbReference type="EMBL" id="PHK05361.1"/>
    </source>
</evidence>
<proteinExistence type="predicted"/>
<dbReference type="Gene3D" id="3.30.2000.10">
    <property type="entry name" value="Phage tail protein-like"/>
    <property type="match status" value="1"/>
</dbReference>
<protein>
    <submittedName>
        <fullName evidence="1">Uncharacterized protein</fullName>
    </submittedName>
</protein>
<dbReference type="SUPFAM" id="SSF143749">
    <property type="entry name" value="Phage tail protein-like"/>
    <property type="match status" value="1"/>
</dbReference>
<dbReference type="InterPro" id="IPR018602">
    <property type="entry name" value="Gp37/STM4215"/>
</dbReference>
<dbReference type="AlphaFoldDB" id="A0A9Q5ZEA9"/>
<organism evidence="1 2">
    <name type="scientific">Nostoc linckia z8</name>
    <dbReference type="NCBI Taxonomy" id="1628746"/>
    <lineage>
        <taxon>Bacteria</taxon>
        <taxon>Bacillati</taxon>
        <taxon>Cyanobacteriota</taxon>
        <taxon>Cyanophyceae</taxon>
        <taxon>Nostocales</taxon>
        <taxon>Nostocaceae</taxon>
        <taxon>Nostoc</taxon>
    </lineage>
</organism>
<sequence length="214" mass="23711">MLAEAEAAIVKRVEAILAPFEVNISPFPGDSDQQPKPGRKGMILIGYKRSRHRVTSVQPMTVEIIAEFELSLQLKDLRTHRGAYPLLDAVRYAITGLIPLKGPLSKCYPVQEGFLKAEDGIWYYAMVVAVAMMQIEGQQPYTAADIDYLTRDPALGVRPYTPANGIQIQVATRRSRVNDLPDNVVDRTFVVIESVPTGLMDFSSSDGGQYIEIL</sequence>